<dbReference type="InterPro" id="IPR048020">
    <property type="entry name" value="Transpos_IS3"/>
</dbReference>
<dbReference type="PANTHER" id="PTHR46889">
    <property type="entry name" value="TRANSPOSASE INSF FOR INSERTION SEQUENCE IS3B-RELATED"/>
    <property type="match status" value="1"/>
</dbReference>
<dbReference type="Pfam" id="PF00665">
    <property type="entry name" value="rve"/>
    <property type="match status" value="1"/>
</dbReference>
<gene>
    <name evidence="3" type="ORF">HMPREF0877_1822</name>
</gene>
<dbReference type="InterPro" id="IPR036397">
    <property type="entry name" value="RNaseH_sf"/>
</dbReference>
<evidence type="ECO:0000256" key="1">
    <source>
        <dbReference type="ARBA" id="ARBA00002286"/>
    </source>
</evidence>
<organism evidence="3 4">
    <name type="scientific">Weissella paramesenteroides ATCC 33313</name>
    <dbReference type="NCBI Taxonomy" id="585506"/>
    <lineage>
        <taxon>Bacteria</taxon>
        <taxon>Bacillati</taxon>
        <taxon>Bacillota</taxon>
        <taxon>Bacilli</taxon>
        <taxon>Lactobacillales</taxon>
        <taxon>Lactobacillaceae</taxon>
        <taxon>Weissella</taxon>
    </lineage>
</organism>
<evidence type="ECO:0000259" key="2">
    <source>
        <dbReference type="PROSITE" id="PS50994"/>
    </source>
</evidence>
<dbReference type="InterPro" id="IPR025948">
    <property type="entry name" value="HTH-like_dom"/>
</dbReference>
<evidence type="ECO:0000313" key="4">
    <source>
        <dbReference type="Proteomes" id="UP000004528"/>
    </source>
</evidence>
<dbReference type="InterPro" id="IPR001584">
    <property type="entry name" value="Integrase_cat-core"/>
</dbReference>
<dbReference type="NCBIfam" id="NF033516">
    <property type="entry name" value="transpos_IS3"/>
    <property type="match status" value="1"/>
</dbReference>
<dbReference type="Proteomes" id="UP000004528">
    <property type="component" value="Unassembled WGS sequence"/>
</dbReference>
<protein>
    <submittedName>
        <fullName evidence="3">Integrase core domain protein</fullName>
    </submittedName>
</protein>
<proteinExistence type="predicted"/>
<sequence length="281" mass="32156">MCGRSVVLPIIDKNLAQGHRITRVLSALKIPTSTYSDWLHWEPSTQEIQHNNLRSAVESIYTANKGIYGYRRIAKTMRDLFKLAISDRFVWQLMSEAGIKSRVQRRYNKPTTVNDKDQMPNLIGNLDYLSGVLTTDITYIQLTDKAWVYMASAYDPENRKVLSYQIAYTMTAQLATSVIIKALRRGERPLYVHSNMGSQYTSELVENTLEAFGIRHSYSRKGHPYDNARIESFHSLLKLELIYQRKFESINDVQAAVGCGTPTGTITPVYHFVMPPRPISR</sequence>
<dbReference type="PROSITE" id="PS50994">
    <property type="entry name" value="INTEGRASE"/>
    <property type="match status" value="1"/>
</dbReference>
<dbReference type="STRING" id="585506.HMPREF0877_1822"/>
<comment type="function">
    <text evidence="1">Involved in the transposition of the insertion sequence.</text>
</comment>
<dbReference type="Gene3D" id="3.30.420.10">
    <property type="entry name" value="Ribonuclease H-like superfamily/Ribonuclease H"/>
    <property type="match status" value="1"/>
</dbReference>
<dbReference type="GO" id="GO:0015074">
    <property type="term" value="P:DNA integration"/>
    <property type="evidence" value="ECO:0007669"/>
    <property type="project" value="InterPro"/>
</dbReference>
<dbReference type="AlphaFoldDB" id="C5RCV5"/>
<dbReference type="SUPFAM" id="SSF53098">
    <property type="entry name" value="Ribonuclease H-like"/>
    <property type="match status" value="1"/>
</dbReference>
<comment type="caution">
    <text evidence="3">The sequence shown here is derived from an EMBL/GenBank/DDBJ whole genome shotgun (WGS) entry which is preliminary data.</text>
</comment>
<dbReference type="HOGENOM" id="CLU_027402_4_2_9"/>
<evidence type="ECO:0000313" key="3">
    <source>
        <dbReference type="EMBL" id="EER74024.1"/>
    </source>
</evidence>
<dbReference type="EMBL" id="ACKU01000033">
    <property type="protein sequence ID" value="EER74024.1"/>
    <property type="molecule type" value="Genomic_DNA"/>
</dbReference>
<dbReference type="eggNOG" id="COG2801">
    <property type="taxonomic scope" value="Bacteria"/>
</dbReference>
<dbReference type="InterPro" id="IPR050900">
    <property type="entry name" value="Transposase_IS3/IS150/IS904"/>
</dbReference>
<name>C5RCV5_WEIPA</name>
<feature type="domain" description="Integrase catalytic" evidence="2">
    <location>
        <begin position="116"/>
        <end position="281"/>
    </location>
</feature>
<dbReference type="PANTHER" id="PTHR46889:SF5">
    <property type="entry name" value="INTEGRASE PROTEIN"/>
    <property type="match status" value="1"/>
</dbReference>
<reference evidence="3 4" key="1">
    <citation type="submission" date="2009-04" db="EMBL/GenBank/DDBJ databases">
        <authorList>
            <person name="Qin X."/>
            <person name="Bachman B."/>
            <person name="Battles P."/>
            <person name="Bell A."/>
            <person name="Bess C."/>
            <person name="Bickham C."/>
            <person name="Chaboub L."/>
            <person name="Chen D."/>
            <person name="Coyle M."/>
            <person name="Deiros D.R."/>
            <person name="Dinh H."/>
            <person name="Forbes L."/>
            <person name="Fowler G."/>
            <person name="Francisco L."/>
            <person name="Fu Q."/>
            <person name="Gubbala S."/>
            <person name="Hale W."/>
            <person name="Han Y."/>
            <person name="Hemphill L."/>
            <person name="Highlander S.K."/>
            <person name="Hirani K."/>
            <person name="Hogues M."/>
            <person name="Jackson L."/>
            <person name="Jakkamsetti A."/>
            <person name="Javaid M."/>
            <person name="Jiang H."/>
            <person name="Korchina V."/>
            <person name="Kovar C."/>
            <person name="Lara F."/>
            <person name="Lee S."/>
            <person name="Mata R."/>
            <person name="Mathew T."/>
            <person name="Moen C."/>
            <person name="Morales K."/>
            <person name="Munidasa M."/>
            <person name="Nazareth L."/>
            <person name="Ngo R."/>
            <person name="Nguyen L."/>
            <person name="Okwuonu G."/>
            <person name="Ongeri F."/>
            <person name="Patil S."/>
            <person name="Petrosino J."/>
            <person name="Pham C."/>
            <person name="Pham P."/>
            <person name="Pu L.-L."/>
            <person name="Puazo M."/>
            <person name="Raj R."/>
            <person name="Reid J."/>
            <person name="Rouhana J."/>
            <person name="Saada N."/>
            <person name="Shang Y."/>
            <person name="Simmons D."/>
            <person name="Thornton R."/>
            <person name="Warren J."/>
            <person name="Weissenberger G."/>
            <person name="Zhang J."/>
            <person name="Zhang L."/>
            <person name="Zhou C."/>
            <person name="Zhu D."/>
            <person name="Muzny D."/>
            <person name="Worley K."/>
            <person name="Gibbs R."/>
        </authorList>
    </citation>
    <scope>NUCLEOTIDE SEQUENCE [LARGE SCALE GENOMIC DNA]</scope>
    <source>
        <strain evidence="3 4">ATCC 33313</strain>
    </source>
</reference>
<keyword evidence="4" id="KW-1185">Reference proteome</keyword>
<dbReference type="GO" id="GO:0003676">
    <property type="term" value="F:nucleic acid binding"/>
    <property type="evidence" value="ECO:0007669"/>
    <property type="project" value="InterPro"/>
</dbReference>
<dbReference type="Pfam" id="PF13276">
    <property type="entry name" value="HTH_21"/>
    <property type="match status" value="1"/>
</dbReference>
<dbReference type="InterPro" id="IPR012337">
    <property type="entry name" value="RNaseH-like_sf"/>
</dbReference>
<accession>C5RCV5</accession>
<dbReference type="RefSeq" id="WP_002827670.1">
    <property type="nucleotide sequence ID" value="NZ_GG697128.1"/>
</dbReference>